<feature type="compositionally biased region" description="Basic and acidic residues" evidence="4">
    <location>
        <begin position="402"/>
        <end position="414"/>
    </location>
</feature>
<feature type="region of interest" description="Disordered" evidence="4">
    <location>
        <begin position="361"/>
        <end position="414"/>
    </location>
</feature>
<evidence type="ECO:0000313" key="6">
    <source>
        <dbReference type="EMBL" id="CAD9262876.1"/>
    </source>
</evidence>
<evidence type="ECO:0000256" key="3">
    <source>
        <dbReference type="ARBA" id="ARBA00022837"/>
    </source>
</evidence>
<dbReference type="InterPro" id="IPR018247">
    <property type="entry name" value="EF_Hand_1_Ca_BS"/>
</dbReference>
<evidence type="ECO:0000256" key="4">
    <source>
        <dbReference type="SAM" id="MobiDB-lite"/>
    </source>
</evidence>
<reference evidence="6" key="1">
    <citation type="submission" date="2021-01" db="EMBL/GenBank/DDBJ databases">
        <authorList>
            <person name="Corre E."/>
            <person name="Pelletier E."/>
            <person name="Niang G."/>
            <person name="Scheremetjew M."/>
            <person name="Finn R."/>
            <person name="Kale V."/>
            <person name="Holt S."/>
            <person name="Cochrane G."/>
            <person name="Meng A."/>
            <person name="Brown T."/>
            <person name="Cohen L."/>
        </authorList>
    </citation>
    <scope>NUCLEOTIDE SEQUENCE</scope>
    <source>
        <strain evidence="6">CCMP2877</strain>
    </source>
</reference>
<evidence type="ECO:0000256" key="2">
    <source>
        <dbReference type="ARBA" id="ARBA00022737"/>
    </source>
</evidence>
<dbReference type="SMART" id="SM00054">
    <property type="entry name" value="EFh"/>
    <property type="match status" value="2"/>
</dbReference>
<feature type="compositionally biased region" description="Basic residues" evidence="4">
    <location>
        <begin position="627"/>
        <end position="638"/>
    </location>
</feature>
<feature type="compositionally biased region" description="Basic residues" evidence="4">
    <location>
        <begin position="361"/>
        <end position="374"/>
    </location>
</feature>
<dbReference type="PROSITE" id="PS00018">
    <property type="entry name" value="EF_HAND_1"/>
    <property type="match status" value="1"/>
</dbReference>
<dbReference type="Pfam" id="PF13833">
    <property type="entry name" value="EF-hand_8"/>
    <property type="match status" value="1"/>
</dbReference>
<feature type="compositionally biased region" description="Basic and acidic residues" evidence="4">
    <location>
        <begin position="639"/>
        <end position="648"/>
    </location>
</feature>
<dbReference type="InterPro" id="IPR051581">
    <property type="entry name" value="Ca-bind"/>
</dbReference>
<feature type="region of interest" description="Disordered" evidence="4">
    <location>
        <begin position="598"/>
        <end position="648"/>
    </location>
</feature>
<dbReference type="InterPro" id="IPR002048">
    <property type="entry name" value="EF_hand_dom"/>
</dbReference>
<feature type="region of interest" description="Disordered" evidence="4">
    <location>
        <begin position="1060"/>
        <end position="1095"/>
    </location>
</feature>
<name>A0A7S1XWY9_9STRA</name>
<dbReference type="SUPFAM" id="SSF47473">
    <property type="entry name" value="EF-hand"/>
    <property type="match status" value="2"/>
</dbReference>
<keyword evidence="3" id="KW-0106">Calcium</keyword>
<keyword evidence="1" id="KW-0479">Metal-binding</keyword>
<dbReference type="PANTHER" id="PTHR34524:SF15">
    <property type="entry name" value="EF-HAND DOMAIN-CONTAINING PROTEIN"/>
    <property type="match status" value="1"/>
</dbReference>
<evidence type="ECO:0000256" key="1">
    <source>
        <dbReference type="ARBA" id="ARBA00022723"/>
    </source>
</evidence>
<evidence type="ECO:0000259" key="5">
    <source>
        <dbReference type="PROSITE" id="PS50222"/>
    </source>
</evidence>
<dbReference type="PROSITE" id="PS50222">
    <property type="entry name" value="EF_HAND_2"/>
    <property type="match status" value="2"/>
</dbReference>
<dbReference type="AlphaFoldDB" id="A0A7S1XWY9"/>
<dbReference type="InterPro" id="IPR011992">
    <property type="entry name" value="EF-hand-dom_pair"/>
</dbReference>
<keyword evidence="2" id="KW-0677">Repeat</keyword>
<dbReference type="GO" id="GO:0005509">
    <property type="term" value="F:calcium ion binding"/>
    <property type="evidence" value="ECO:0007669"/>
    <property type="project" value="InterPro"/>
</dbReference>
<protein>
    <recommendedName>
        <fullName evidence="5">EF-hand domain-containing protein</fullName>
    </recommendedName>
</protein>
<organism evidence="6">
    <name type="scientific">Phaeomonas parva</name>
    <dbReference type="NCBI Taxonomy" id="124430"/>
    <lineage>
        <taxon>Eukaryota</taxon>
        <taxon>Sar</taxon>
        <taxon>Stramenopiles</taxon>
        <taxon>Ochrophyta</taxon>
        <taxon>Pinguiophyceae</taxon>
        <taxon>Pinguiochrysidales</taxon>
        <taxon>Pinguiochrysidaceae</taxon>
        <taxon>Phaeomonas</taxon>
    </lineage>
</organism>
<proteinExistence type="predicted"/>
<accession>A0A7S1XWY9</accession>
<gene>
    <name evidence="6" type="ORF">PPAR1163_LOCUS21259</name>
</gene>
<dbReference type="EMBL" id="HBGJ01033622">
    <property type="protein sequence ID" value="CAD9262876.1"/>
    <property type="molecule type" value="Transcribed_RNA"/>
</dbReference>
<dbReference type="Gene3D" id="1.10.238.10">
    <property type="entry name" value="EF-hand"/>
    <property type="match status" value="1"/>
</dbReference>
<dbReference type="PANTHER" id="PTHR34524">
    <property type="entry name" value="CALCYPHOSIN"/>
    <property type="match status" value="1"/>
</dbReference>
<feature type="domain" description="EF-hand" evidence="5">
    <location>
        <begin position="303"/>
        <end position="338"/>
    </location>
</feature>
<sequence length="1095" mass="124161">MGDATEEAAAPPPAANGDILSAPLNIALEFNFADAGEPRRTTNEKYQALLEDMKRSSDHRRELTPRGVAEGRRLASLYGSSMASNHVRHRAVNVSRVYKKVPRKSMGDHGNRLDAKEEKVPYTRHDLDTALHKVSDAAGKLEWSEENPFKNFEKLELDVSDLRDLFFKNFRLRLTIAEASALLDFFDHDDNGGVDYAEFLTTFLKLNVSEREKQHKQQVLDGIRAQERIARFKARYDARFKAPVAEMAETYTEVDRNRALQKIARAAGDHDPMRDGGLTSLGMELMYPTAFKELLRRQFHVKVNAAELKALMDYFDADGNGAIDPTEFLSAFMRAGREAREEKKKRKEEEARQITRRKKLRALNRKPGRRKQRRQTVSVDPESANRQVNFSLASRDPFGTPPRKDTTHSDDDHNWDVVHDIHERRRPPKPVRGTVTFSDDTKMSSLEYRKRRRKPLPEAASEFDPTFGGRLPEREVKMVKKKHARLVLKKRGPVIRQSGGATLLRTSTPSTGVRTALAKSGGLMKLLEGMDRSDLSEEARKLLASRGTTGGIPIGRLAAADFMDKDFTAHPSFRRFTKHHKKHLSSRKNAVHGKIEAIKNADRDDDGWPEPLPSVQDSEEESQVERRNRRRQNRRRRRQEAERRLKGKDIDRATKTNVLRYDVRWLAVKEVYSVVDSISHDESAMCVSLIKRNTTYVPEEMRWITRAHFLTAMQEEYGPNISDQAINRLFSTFDHNRTGRAWTPEIAVIFAFATRRQPFASGREVCLYIMEILAEFWAGCEAAAAQKVVTDHTTDNVGDSLFASVGTLPALKDHNKRSGTLNAKNGSLAKQVEDTNANDGDDDWTAHLNAAMQAREKARAASSVKEQKSRLVRQNTETSVLQETLVSLEDVLRAIRSIAVSPGGEDDIDELCRRSFRQLVSETQAKHHDGNTVDPELPVQVAQSLPTNTSSYSESLSSLVGDGHFLDKISVVTVGTGDLSKVELSFVQFEFCLRNGDWADAMEAVLKNYKQMFKNMHSRNVEEAQLENYRSERRVRLLKTKKGREARSRLLSNKKNSARRFHMSKRFGAQNAGASPTKRLDSRSPTMKSFGSFPR</sequence>
<feature type="domain" description="EF-hand" evidence="5">
    <location>
        <begin position="174"/>
        <end position="209"/>
    </location>
</feature>